<reference evidence="1 2" key="1">
    <citation type="submission" date="2020-09" db="EMBL/GenBank/DDBJ databases">
        <title>De no assembly of potato wild relative species, Solanum commersonii.</title>
        <authorList>
            <person name="Cho K."/>
        </authorList>
    </citation>
    <scope>NUCLEOTIDE SEQUENCE [LARGE SCALE GENOMIC DNA]</scope>
    <source>
        <strain evidence="1">LZ3.2</strain>
        <tissue evidence="1">Leaf</tissue>
    </source>
</reference>
<name>A0A9J5ZG00_SOLCO</name>
<dbReference type="AlphaFoldDB" id="A0A9J5ZG00"/>
<protein>
    <submittedName>
        <fullName evidence="1">Uncharacterized protein</fullName>
    </submittedName>
</protein>
<gene>
    <name evidence="1" type="ORF">H5410_021031</name>
</gene>
<dbReference type="Proteomes" id="UP000824120">
    <property type="component" value="Chromosome 4"/>
</dbReference>
<comment type="caution">
    <text evidence="1">The sequence shown here is derived from an EMBL/GenBank/DDBJ whole genome shotgun (WGS) entry which is preliminary data.</text>
</comment>
<accession>A0A9J5ZG00</accession>
<dbReference type="EMBL" id="JACXVP010000004">
    <property type="protein sequence ID" value="KAG5609750.1"/>
    <property type="molecule type" value="Genomic_DNA"/>
</dbReference>
<sequence length="116" mass="13311">MATWWSDREVLKDLHVMTLKVSSRDFSVRSGFDAEVIGLWKGSVIRHGILFETRSLYGGYDGTRVILVRVMGYVASAIDRAYEIVHIIFDRRLKCFAYGRWLTTVQPEGLIALHGY</sequence>
<proteinExistence type="predicted"/>
<evidence type="ECO:0000313" key="1">
    <source>
        <dbReference type="EMBL" id="KAG5609750.1"/>
    </source>
</evidence>
<evidence type="ECO:0000313" key="2">
    <source>
        <dbReference type="Proteomes" id="UP000824120"/>
    </source>
</evidence>
<organism evidence="1 2">
    <name type="scientific">Solanum commersonii</name>
    <name type="common">Commerson's wild potato</name>
    <name type="synonym">Commerson's nightshade</name>
    <dbReference type="NCBI Taxonomy" id="4109"/>
    <lineage>
        <taxon>Eukaryota</taxon>
        <taxon>Viridiplantae</taxon>
        <taxon>Streptophyta</taxon>
        <taxon>Embryophyta</taxon>
        <taxon>Tracheophyta</taxon>
        <taxon>Spermatophyta</taxon>
        <taxon>Magnoliopsida</taxon>
        <taxon>eudicotyledons</taxon>
        <taxon>Gunneridae</taxon>
        <taxon>Pentapetalae</taxon>
        <taxon>asterids</taxon>
        <taxon>lamiids</taxon>
        <taxon>Solanales</taxon>
        <taxon>Solanaceae</taxon>
        <taxon>Solanoideae</taxon>
        <taxon>Solaneae</taxon>
        <taxon>Solanum</taxon>
    </lineage>
</organism>
<keyword evidence="2" id="KW-1185">Reference proteome</keyword>